<feature type="region of interest" description="Disordered" evidence="1">
    <location>
        <begin position="250"/>
        <end position="269"/>
    </location>
</feature>
<dbReference type="EMBL" id="MVGT01000481">
    <property type="protein sequence ID" value="OVA16801.1"/>
    <property type="molecule type" value="Genomic_DNA"/>
</dbReference>
<dbReference type="Pfam" id="PF24818">
    <property type="entry name" value="PH_TRF2_HOY1"/>
    <property type="match status" value="1"/>
</dbReference>
<evidence type="ECO:0000313" key="3">
    <source>
        <dbReference type="EMBL" id="OVA16801.1"/>
    </source>
</evidence>
<dbReference type="PANTHER" id="PTHR33494:SF5">
    <property type="entry name" value="F10A16.6 PROTEIN"/>
    <property type="match status" value="1"/>
</dbReference>
<proteinExistence type="predicted"/>
<feature type="region of interest" description="Disordered" evidence="1">
    <location>
        <begin position="390"/>
        <end position="410"/>
    </location>
</feature>
<dbReference type="OrthoDB" id="6159439at2759"/>
<evidence type="ECO:0000256" key="1">
    <source>
        <dbReference type="SAM" id="MobiDB-lite"/>
    </source>
</evidence>
<dbReference type="InterPro" id="IPR057939">
    <property type="entry name" value="TRF2_HOY1_PH"/>
</dbReference>
<feature type="compositionally biased region" description="Polar residues" evidence="1">
    <location>
        <begin position="251"/>
        <end position="269"/>
    </location>
</feature>
<feature type="domain" description="TRF2/HOY1 PH-like" evidence="2">
    <location>
        <begin position="63"/>
        <end position="168"/>
    </location>
</feature>
<dbReference type="InParanoid" id="A0A200R278"/>
<gene>
    <name evidence="3" type="ORF">BVC80_1543g259</name>
</gene>
<protein>
    <recommendedName>
        <fullName evidence="2">TRF2/HOY1 PH-like domain-containing protein</fullName>
    </recommendedName>
</protein>
<organism evidence="3 4">
    <name type="scientific">Macleaya cordata</name>
    <name type="common">Five-seeded plume-poppy</name>
    <name type="synonym">Bocconia cordata</name>
    <dbReference type="NCBI Taxonomy" id="56857"/>
    <lineage>
        <taxon>Eukaryota</taxon>
        <taxon>Viridiplantae</taxon>
        <taxon>Streptophyta</taxon>
        <taxon>Embryophyta</taxon>
        <taxon>Tracheophyta</taxon>
        <taxon>Spermatophyta</taxon>
        <taxon>Magnoliopsida</taxon>
        <taxon>Ranunculales</taxon>
        <taxon>Papaveraceae</taxon>
        <taxon>Papaveroideae</taxon>
        <taxon>Macleaya</taxon>
    </lineage>
</organism>
<evidence type="ECO:0000259" key="2">
    <source>
        <dbReference type="Pfam" id="PF24818"/>
    </source>
</evidence>
<reference evidence="3 4" key="1">
    <citation type="journal article" date="2017" name="Mol. Plant">
        <title>The Genome of Medicinal Plant Macleaya cordata Provides New Insights into Benzylisoquinoline Alkaloids Metabolism.</title>
        <authorList>
            <person name="Liu X."/>
            <person name="Liu Y."/>
            <person name="Huang P."/>
            <person name="Ma Y."/>
            <person name="Qing Z."/>
            <person name="Tang Q."/>
            <person name="Cao H."/>
            <person name="Cheng P."/>
            <person name="Zheng Y."/>
            <person name="Yuan Z."/>
            <person name="Zhou Y."/>
            <person name="Liu J."/>
            <person name="Tang Z."/>
            <person name="Zhuo Y."/>
            <person name="Zhang Y."/>
            <person name="Yu L."/>
            <person name="Huang J."/>
            <person name="Yang P."/>
            <person name="Peng Q."/>
            <person name="Zhang J."/>
            <person name="Jiang W."/>
            <person name="Zhang Z."/>
            <person name="Lin K."/>
            <person name="Ro D.K."/>
            <person name="Chen X."/>
            <person name="Xiong X."/>
            <person name="Shang Y."/>
            <person name="Huang S."/>
            <person name="Zeng J."/>
        </authorList>
    </citation>
    <scope>NUCLEOTIDE SEQUENCE [LARGE SCALE GENOMIC DNA]</scope>
    <source>
        <strain evidence="4">cv. BLH2017</strain>
        <tissue evidence="3">Root</tissue>
    </source>
</reference>
<dbReference type="STRING" id="56857.A0A200R278"/>
<dbReference type="AlphaFoldDB" id="A0A200R278"/>
<keyword evidence="4" id="KW-1185">Reference proteome</keyword>
<accession>A0A200R278</accession>
<dbReference type="Proteomes" id="UP000195402">
    <property type="component" value="Unassembled WGS sequence"/>
</dbReference>
<name>A0A200R278_MACCD</name>
<sequence>MVQDPISHGLYFWNDKNKQSGFDGFSVSEDLHNSMTAAAATDYGYLDFDESEADHKRIRLMGSNQQNEGELVAKCYYAKRKLVWEVLDKGLKSKIEIQWSDISAIRAVFPENGPGILEIELSTAPLFFKEMNPQPRKHTLWQTATDFTGGQAPTYRRHYLHFPEGTLEKHYQKLLQCDNRLFMLSQRPFPSSNSQFFQPNLSGYPDFYLNFNGHQPTPMLQYPLSGIQRPTLYPSHQVQKFHQTIRPPTAPRNQVSQLPGIQQQRTSFSDQRMTNEEIIYRSRGGNQVQELPPLIATINQVHPFLPRYDSSELNSFGNCYERLNADGWELNNIVNHLFDEPIAPACSNDQRVLAKIRSMNCLLEAAKEQNQIDEKNPCLEYTDYSYGENMNISEPTSTDQSYGNGELSNTDQSNRDFFMGLQRNPLFSYLNFEPSLHNVENVDPGMMQTYWEKL</sequence>
<evidence type="ECO:0000313" key="4">
    <source>
        <dbReference type="Proteomes" id="UP000195402"/>
    </source>
</evidence>
<comment type="caution">
    <text evidence="3">The sequence shown here is derived from an EMBL/GenBank/DDBJ whole genome shotgun (WGS) entry which is preliminary data.</text>
</comment>
<dbReference type="PANTHER" id="PTHR33494">
    <property type="entry name" value="OS02G0793800 PROTEIN"/>
    <property type="match status" value="1"/>
</dbReference>